<keyword evidence="7" id="KW-1185">Reference proteome</keyword>
<dbReference type="EMBL" id="LWAF01000002">
    <property type="protein sequence ID" value="ODN31044.1"/>
    <property type="molecule type" value="Genomic_DNA"/>
</dbReference>
<gene>
    <name evidence="6" type="ORF">A4H02_01870</name>
</gene>
<evidence type="ECO:0000259" key="4">
    <source>
        <dbReference type="Pfam" id="PF00370"/>
    </source>
</evidence>
<feature type="domain" description="Carbohydrate kinase FGGY C-terminal" evidence="5">
    <location>
        <begin position="261"/>
        <end position="454"/>
    </location>
</feature>
<dbReference type="AlphaFoldDB" id="A0A1E3G471"/>
<dbReference type="Pfam" id="PF00370">
    <property type="entry name" value="FGGY_N"/>
    <property type="match status" value="1"/>
</dbReference>
<proteinExistence type="inferred from homology"/>
<dbReference type="InterPro" id="IPR043129">
    <property type="entry name" value="ATPase_NBD"/>
</dbReference>
<comment type="caution">
    <text evidence="6">The sequence shown here is derived from an EMBL/GenBank/DDBJ whole genome shotgun (WGS) entry which is preliminary data.</text>
</comment>
<evidence type="ECO:0000256" key="1">
    <source>
        <dbReference type="ARBA" id="ARBA00009156"/>
    </source>
</evidence>
<organism evidence="6 7">
    <name type="scientific">Fervidobacterium thailandense</name>
    <dbReference type="NCBI Taxonomy" id="1008305"/>
    <lineage>
        <taxon>Bacteria</taxon>
        <taxon>Thermotogati</taxon>
        <taxon>Thermotogota</taxon>
        <taxon>Thermotogae</taxon>
        <taxon>Thermotogales</taxon>
        <taxon>Fervidobacteriaceae</taxon>
        <taxon>Fervidobacterium</taxon>
    </lineage>
</organism>
<dbReference type="InterPro" id="IPR050406">
    <property type="entry name" value="FGGY_Carb_Kinase"/>
</dbReference>
<sequence length="513" mass="58232">MKVLSIDCGTQSLRALIFSDKGEVLARVKIDYDPPYISQGVDNAEQDPEFYWRALCQATRKLRQEASNHFSEIEGLSVTTQRSTVVVLDKFGKPVRNAVLWLDQRLAPGKPNFTFWENVGFSIIGMKDAAHKAWRRSLANYMRNVEPELWNRVDKYLLLSGYLNYKLTGLFVDSTASQVGYIPFDYKHFKWYENPRYYKWRMFGIERHMLPKLVNPTSIVGYVTEEASRETGLPEGLPVIASGADKMCETLAVGCLGPEVASISLGTTATIETTTDKYVEVLPFMPPYPSLVPGKYNPEVGIFRGYWLLSWFKREFAAHEVREAEQLGISAEELLNQRLKSIPPGSEGLIVHPTWTPGLDKAFSRGAIVGFSDKHTRIHVYRALIEGINFGLMEGLELIQRKTKTVVKRIGLSGGGALSEEICQITADMFGVTTYKVQTHDTSALGAAIACFVGLKRFETFEEAVRNMVHVSSEFIPNQEHHHKYEKIYNRIYRKLWRSMNGLYGELRKLETN</sequence>
<keyword evidence="3 6" id="KW-0418">Kinase</keyword>
<reference evidence="7" key="1">
    <citation type="submission" date="2016-04" db="EMBL/GenBank/DDBJ databases">
        <title>The genome sequence project of a novel Fervidobacterium isolate from a hot spring in Thailand.</title>
        <authorList>
            <person name="Gonzalez J.M."/>
            <person name="Cuecas A."/>
            <person name="Kanoksilapatham W."/>
        </authorList>
    </citation>
    <scope>NUCLEOTIDE SEQUENCE [LARGE SCALE GENOMIC DNA]</scope>
    <source>
        <strain evidence="7">FC2004</strain>
    </source>
</reference>
<dbReference type="PANTHER" id="PTHR43095">
    <property type="entry name" value="SUGAR KINASE"/>
    <property type="match status" value="1"/>
</dbReference>
<dbReference type="GO" id="GO:0016301">
    <property type="term" value="F:kinase activity"/>
    <property type="evidence" value="ECO:0007669"/>
    <property type="project" value="UniProtKB-KW"/>
</dbReference>
<dbReference type="InterPro" id="IPR018485">
    <property type="entry name" value="FGGY_C"/>
</dbReference>
<dbReference type="PIRSF" id="PIRSF000538">
    <property type="entry name" value="GlpK"/>
    <property type="match status" value="1"/>
</dbReference>
<dbReference type="SUPFAM" id="SSF53067">
    <property type="entry name" value="Actin-like ATPase domain"/>
    <property type="match status" value="2"/>
</dbReference>
<evidence type="ECO:0000313" key="7">
    <source>
        <dbReference type="Proteomes" id="UP000094570"/>
    </source>
</evidence>
<dbReference type="OrthoDB" id="39631at2"/>
<keyword evidence="2" id="KW-0808">Transferase</keyword>
<evidence type="ECO:0000256" key="2">
    <source>
        <dbReference type="ARBA" id="ARBA00022679"/>
    </source>
</evidence>
<dbReference type="InterPro" id="IPR018484">
    <property type="entry name" value="FGGY_N"/>
</dbReference>
<evidence type="ECO:0000256" key="3">
    <source>
        <dbReference type="ARBA" id="ARBA00022777"/>
    </source>
</evidence>
<dbReference type="Pfam" id="PF02782">
    <property type="entry name" value="FGGY_C"/>
    <property type="match status" value="1"/>
</dbReference>
<dbReference type="CDD" id="cd07779">
    <property type="entry name" value="ASKHA_NBD_FGGY_YgcE-like"/>
    <property type="match status" value="1"/>
</dbReference>
<dbReference type="Gene3D" id="3.30.420.40">
    <property type="match status" value="2"/>
</dbReference>
<feature type="domain" description="Carbohydrate kinase FGGY N-terminal" evidence="4">
    <location>
        <begin position="3"/>
        <end position="248"/>
    </location>
</feature>
<protein>
    <submittedName>
        <fullName evidence="6">Carbohydrate kinase</fullName>
    </submittedName>
</protein>
<name>A0A1E3G471_9BACT</name>
<accession>A0A1E3G471</accession>
<evidence type="ECO:0000259" key="5">
    <source>
        <dbReference type="Pfam" id="PF02782"/>
    </source>
</evidence>
<evidence type="ECO:0000313" key="6">
    <source>
        <dbReference type="EMBL" id="ODN31044.1"/>
    </source>
</evidence>
<dbReference type="PANTHER" id="PTHR43095:SF5">
    <property type="entry name" value="XYLULOSE KINASE"/>
    <property type="match status" value="1"/>
</dbReference>
<dbReference type="InterPro" id="IPR000577">
    <property type="entry name" value="Carb_kinase_FGGY"/>
</dbReference>
<dbReference type="RefSeq" id="WP_083996540.1">
    <property type="nucleotide sequence ID" value="NZ_CP140110.1"/>
</dbReference>
<comment type="similarity">
    <text evidence="1">Belongs to the FGGY kinase family.</text>
</comment>
<dbReference type="Proteomes" id="UP000094570">
    <property type="component" value="Unassembled WGS sequence"/>
</dbReference>
<dbReference type="GO" id="GO:0005975">
    <property type="term" value="P:carbohydrate metabolic process"/>
    <property type="evidence" value="ECO:0007669"/>
    <property type="project" value="InterPro"/>
</dbReference>
<dbReference type="STRING" id="1008305.A4H02_01870"/>